<dbReference type="Proteomes" id="UP001597102">
    <property type="component" value="Unassembled WGS sequence"/>
</dbReference>
<feature type="signal peptide" evidence="2">
    <location>
        <begin position="1"/>
        <end position="23"/>
    </location>
</feature>
<feature type="chain" id="PRO_5046400618" description="Lipoprotein" evidence="2">
    <location>
        <begin position="24"/>
        <end position="231"/>
    </location>
</feature>
<organism evidence="3 4">
    <name type="scientific">Methyloligella solikamskensis</name>
    <dbReference type="NCBI Taxonomy" id="1177756"/>
    <lineage>
        <taxon>Bacteria</taxon>
        <taxon>Pseudomonadati</taxon>
        <taxon>Pseudomonadota</taxon>
        <taxon>Alphaproteobacteria</taxon>
        <taxon>Hyphomicrobiales</taxon>
        <taxon>Hyphomicrobiaceae</taxon>
        <taxon>Methyloligella</taxon>
    </lineage>
</organism>
<evidence type="ECO:0008006" key="5">
    <source>
        <dbReference type="Google" id="ProtNLM"/>
    </source>
</evidence>
<gene>
    <name evidence="3" type="ORF">ACFQ2F_14910</name>
</gene>
<proteinExistence type="predicted"/>
<keyword evidence="2" id="KW-0732">Signal</keyword>
<evidence type="ECO:0000256" key="2">
    <source>
        <dbReference type="SAM" id="SignalP"/>
    </source>
</evidence>
<evidence type="ECO:0000313" key="3">
    <source>
        <dbReference type="EMBL" id="MFD0988387.1"/>
    </source>
</evidence>
<feature type="compositionally biased region" description="Polar residues" evidence="1">
    <location>
        <begin position="83"/>
        <end position="94"/>
    </location>
</feature>
<name>A0ABW3JD50_9HYPH</name>
<evidence type="ECO:0000256" key="1">
    <source>
        <dbReference type="SAM" id="MobiDB-lite"/>
    </source>
</evidence>
<dbReference type="PROSITE" id="PS51257">
    <property type="entry name" value="PROKAR_LIPOPROTEIN"/>
    <property type="match status" value="1"/>
</dbReference>
<evidence type="ECO:0000313" key="4">
    <source>
        <dbReference type="Proteomes" id="UP001597102"/>
    </source>
</evidence>
<keyword evidence="4" id="KW-1185">Reference proteome</keyword>
<accession>A0ABW3JD50</accession>
<dbReference type="RefSeq" id="WP_379091421.1">
    <property type="nucleotide sequence ID" value="NZ_JBHTJO010000002.1"/>
</dbReference>
<sequence length="231" mass="23888">MKLRSLAYTAAILAMPVVLSGCAVGSLSNPFNKNDSADAPPLPPSTLPQNVTGSAPAPSSGMPEAPVAPVAQAQTSAPPAGAPSTNPGLATLPSGQAANCPEVVSWPQDRLVTVYQSGHSGEAMAIRHRGELTKLSRECRVYGNRMTVRYGIAGRVLLGPKGSPGTVSLPVSIRVAAADQRIIQSNSIRVSASVPAGNPVGYFSTVQEVSFPVTTGTRPQDYKIYVGLKQT</sequence>
<feature type="compositionally biased region" description="Low complexity" evidence="1">
    <location>
        <begin position="63"/>
        <end position="79"/>
    </location>
</feature>
<feature type="region of interest" description="Disordered" evidence="1">
    <location>
        <begin position="35"/>
        <end position="94"/>
    </location>
</feature>
<reference evidence="4" key="1">
    <citation type="journal article" date="2019" name="Int. J. Syst. Evol. Microbiol.">
        <title>The Global Catalogue of Microorganisms (GCM) 10K type strain sequencing project: providing services to taxonomists for standard genome sequencing and annotation.</title>
        <authorList>
            <consortium name="The Broad Institute Genomics Platform"/>
            <consortium name="The Broad Institute Genome Sequencing Center for Infectious Disease"/>
            <person name="Wu L."/>
            <person name="Ma J."/>
        </authorList>
    </citation>
    <scope>NUCLEOTIDE SEQUENCE [LARGE SCALE GENOMIC DNA]</scope>
    <source>
        <strain evidence="4">CCUG 61697</strain>
    </source>
</reference>
<protein>
    <recommendedName>
        <fullName evidence="5">Lipoprotein</fullName>
    </recommendedName>
</protein>
<comment type="caution">
    <text evidence="3">The sequence shown here is derived from an EMBL/GenBank/DDBJ whole genome shotgun (WGS) entry which is preliminary data.</text>
</comment>
<dbReference type="EMBL" id="JBHTJO010000002">
    <property type="protein sequence ID" value="MFD0988387.1"/>
    <property type="molecule type" value="Genomic_DNA"/>
</dbReference>